<organism evidence="2 3">
    <name type="scientific">Pilimelia anulata</name>
    <dbReference type="NCBI Taxonomy" id="53371"/>
    <lineage>
        <taxon>Bacteria</taxon>
        <taxon>Bacillati</taxon>
        <taxon>Actinomycetota</taxon>
        <taxon>Actinomycetes</taxon>
        <taxon>Micromonosporales</taxon>
        <taxon>Micromonosporaceae</taxon>
        <taxon>Pilimelia</taxon>
    </lineage>
</organism>
<reference evidence="2" key="1">
    <citation type="journal article" date="2014" name="Int. J. Syst. Evol. Microbiol.">
        <title>Complete genome sequence of Corynebacterium casei LMG S-19264T (=DSM 44701T), isolated from a smear-ripened cheese.</title>
        <authorList>
            <consortium name="US DOE Joint Genome Institute (JGI-PGF)"/>
            <person name="Walter F."/>
            <person name="Albersmeier A."/>
            <person name="Kalinowski J."/>
            <person name="Ruckert C."/>
        </authorList>
    </citation>
    <scope>NUCLEOTIDE SEQUENCE</scope>
    <source>
        <strain evidence="2">JCM 3090</strain>
    </source>
</reference>
<comment type="caution">
    <text evidence="2">The sequence shown here is derived from an EMBL/GenBank/DDBJ whole genome shotgun (WGS) entry which is preliminary data.</text>
</comment>
<name>A0A8J3BEB5_9ACTN</name>
<sequence length="222" mass="23686">MKRTRAAVLAALTTIAPLAAPPPAAAAEPCRMRLAIADVRIDRPLVRVPARTVATCDLYAWSAGWNLRWSGGTAFLGFADSVPVATITWPDTRTPGTVRVTGAGASDALETTWVQEPTTFTARRASGVLLRALRTGRHVVTDGIVRAYAPDRDGFAGWAGAAVRLESRPADGGDWVTLSTYRADANGRIPQHRWFAPQPRVFRLVAAGTPAILPAVGTPARR</sequence>
<dbReference type="Proteomes" id="UP000649739">
    <property type="component" value="Unassembled WGS sequence"/>
</dbReference>
<dbReference type="AlphaFoldDB" id="A0A8J3BEB5"/>
<gene>
    <name evidence="2" type="ORF">GCM10010123_37770</name>
</gene>
<evidence type="ECO:0000313" key="3">
    <source>
        <dbReference type="Proteomes" id="UP000649739"/>
    </source>
</evidence>
<accession>A0A8J3BEB5</accession>
<dbReference type="EMBL" id="BMQB01000009">
    <property type="protein sequence ID" value="GGK04248.1"/>
    <property type="molecule type" value="Genomic_DNA"/>
</dbReference>
<protein>
    <submittedName>
        <fullName evidence="2">Uncharacterized protein</fullName>
    </submittedName>
</protein>
<feature type="chain" id="PRO_5035285699" evidence="1">
    <location>
        <begin position="27"/>
        <end position="222"/>
    </location>
</feature>
<keyword evidence="3" id="KW-1185">Reference proteome</keyword>
<evidence type="ECO:0000256" key="1">
    <source>
        <dbReference type="SAM" id="SignalP"/>
    </source>
</evidence>
<feature type="signal peptide" evidence="1">
    <location>
        <begin position="1"/>
        <end position="26"/>
    </location>
</feature>
<keyword evidence="1" id="KW-0732">Signal</keyword>
<evidence type="ECO:0000313" key="2">
    <source>
        <dbReference type="EMBL" id="GGK04248.1"/>
    </source>
</evidence>
<reference evidence="2" key="2">
    <citation type="submission" date="2020-09" db="EMBL/GenBank/DDBJ databases">
        <authorList>
            <person name="Sun Q."/>
            <person name="Ohkuma M."/>
        </authorList>
    </citation>
    <scope>NUCLEOTIDE SEQUENCE</scope>
    <source>
        <strain evidence="2">JCM 3090</strain>
    </source>
</reference>
<dbReference type="RefSeq" id="WP_189171521.1">
    <property type="nucleotide sequence ID" value="NZ_BMQB01000009.1"/>
</dbReference>
<proteinExistence type="predicted"/>